<keyword evidence="2" id="KW-1185">Reference proteome</keyword>
<accession>A0ABU9DML4</accession>
<dbReference type="Proteomes" id="UP001469365">
    <property type="component" value="Unassembled WGS sequence"/>
</dbReference>
<protein>
    <submittedName>
        <fullName evidence="1">HEAT repeat domain-containing protein</fullName>
    </submittedName>
</protein>
<dbReference type="RefSeq" id="WP_341417241.1">
    <property type="nucleotide sequence ID" value="NZ_JBBPCC010000013.1"/>
</dbReference>
<name>A0ABU9DML4_9BACL</name>
<gene>
    <name evidence="1" type="ORF">WMW72_19590</name>
</gene>
<reference evidence="1 2" key="1">
    <citation type="submission" date="2024-04" db="EMBL/GenBank/DDBJ databases">
        <title>draft genome sequnece of Paenibacillus filicis.</title>
        <authorList>
            <person name="Kim D.-U."/>
        </authorList>
    </citation>
    <scope>NUCLEOTIDE SEQUENCE [LARGE SCALE GENOMIC DNA]</scope>
    <source>
        <strain evidence="1 2">KACC14197</strain>
    </source>
</reference>
<dbReference type="EMBL" id="JBBPCC010000013">
    <property type="protein sequence ID" value="MEK8130112.1"/>
    <property type="molecule type" value="Genomic_DNA"/>
</dbReference>
<organism evidence="1 2">
    <name type="scientific">Paenibacillus filicis</name>
    <dbReference type="NCBI Taxonomy" id="669464"/>
    <lineage>
        <taxon>Bacteria</taxon>
        <taxon>Bacillati</taxon>
        <taxon>Bacillota</taxon>
        <taxon>Bacilli</taxon>
        <taxon>Bacillales</taxon>
        <taxon>Paenibacillaceae</taxon>
        <taxon>Paenibacillus</taxon>
    </lineage>
</organism>
<sequence length="389" mass="44378">MNQTADYGAMGRHYLQAESYGIAAFCLYRAILENKSNENAWNGLILALTFMRKEYDVQTMLARFALQPELSYDSDLITFAMMMWQHNPRALGEWVHAVSQLKDVGSHQEMLRELHADLSKAYEALVAEHGEELLAERGMASLQEYAGRRIELDWIHEAGSVDTIYENAQEWITDPDHALSCVRLLCMLPDLRSEKLLRRVCRNEELDSKVRTHALLALRWLGIRGNAKFNNFGESFVIDLDNPQPELTVSVPAVFKPALNRMLLWVAKEQGHLTAEEYEAWASNDEPEFPEDIAEKVKQGEMPSLLQEVIHTLIRAAYDKYYPLVPTVKGTRDWAAGFLMLAKDYAIGVGMGWPLSEPEQHEQAVLHRNWLLSGSPDFYEVLQPAEQQA</sequence>
<comment type="caution">
    <text evidence="1">The sequence shown here is derived from an EMBL/GenBank/DDBJ whole genome shotgun (WGS) entry which is preliminary data.</text>
</comment>
<evidence type="ECO:0000313" key="2">
    <source>
        <dbReference type="Proteomes" id="UP001469365"/>
    </source>
</evidence>
<evidence type="ECO:0000313" key="1">
    <source>
        <dbReference type="EMBL" id="MEK8130112.1"/>
    </source>
</evidence>
<proteinExistence type="predicted"/>